<name>M1DX02_SOLTU</name>
<keyword evidence="2" id="KW-0808">Transferase</keyword>
<organism evidence="3 4">
    <name type="scientific">Solanum tuberosum</name>
    <name type="common">Potato</name>
    <dbReference type="NCBI Taxonomy" id="4113"/>
    <lineage>
        <taxon>Eukaryota</taxon>
        <taxon>Viridiplantae</taxon>
        <taxon>Streptophyta</taxon>
        <taxon>Embryophyta</taxon>
        <taxon>Tracheophyta</taxon>
        <taxon>Spermatophyta</taxon>
        <taxon>Magnoliopsida</taxon>
        <taxon>eudicotyledons</taxon>
        <taxon>Gunneridae</taxon>
        <taxon>Pentapetalae</taxon>
        <taxon>asterids</taxon>
        <taxon>lamiids</taxon>
        <taxon>Solanales</taxon>
        <taxon>Solanaceae</taxon>
        <taxon>Solanoideae</taxon>
        <taxon>Solaneae</taxon>
        <taxon>Solanum</taxon>
    </lineage>
</organism>
<dbReference type="InParanoid" id="M1DX02"/>
<dbReference type="SUPFAM" id="SSF53756">
    <property type="entry name" value="UDP-Glycosyltransferase/glycogen phosphorylase"/>
    <property type="match status" value="1"/>
</dbReference>
<evidence type="ECO:0000256" key="2">
    <source>
        <dbReference type="ARBA" id="ARBA00022679"/>
    </source>
</evidence>
<dbReference type="EnsemblPlants" id="PGSC0003DMT400095756">
    <property type="protein sequence ID" value="PGSC0003DMT400095756"/>
    <property type="gene ID" value="PGSC0003DMG400045327"/>
</dbReference>
<dbReference type="InterPro" id="IPR002213">
    <property type="entry name" value="UDP_glucos_trans"/>
</dbReference>
<proteinExistence type="inferred from homology"/>
<dbReference type="PANTHER" id="PTHR11926">
    <property type="entry name" value="GLUCOSYL/GLUCURONOSYL TRANSFERASES"/>
    <property type="match status" value="1"/>
</dbReference>
<dbReference type="GO" id="GO:0008194">
    <property type="term" value="F:UDP-glycosyltransferase activity"/>
    <property type="evidence" value="ECO:0007669"/>
    <property type="project" value="InterPro"/>
</dbReference>
<dbReference type="Proteomes" id="UP000011115">
    <property type="component" value="Unassembled WGS sequence"/>
</dbReference>
<dbReference type="HOGENOM" id="CLU_1681013_0_0_1"/>
<reference evidence="3" key="2">
    <citation type="submission" date="2015-06" db="UniProtKB">
        <authorList>
            <consortium name="EnsemblPlants"/>
        </authorList>
    </citation>
    <scope>IDENTIFICATION</scope>
    <source>
        <strain evidence="3">DM1-3 516 R44</strain>
    </source>
</reference>
<dbReference type="Gramene" id="PGSC0003DMT400095756">
    <property type="protein sequence ID" value="PGSC0003DMT400095756"/>
    <property type="gene ID" value="PGSC0003DMG400045327"/>
</dbReference>
<dbReference type="PANTHER" id="PTHR11926:SF1510">
    <property type="entry name" value="GLYCOSYLTRANSFERASE"/>
    <property type="match status" value="1"/>
</dbReference>
<sequence>MEDKLNCKDELEKQGKIVSWCSQVEVLKHPSIGCFVTHCGWNSTLESIASEKNGVRVNASEGGVVETDEFNRCITIAMGSGAEGEELRRNVKKWSDLAKEAMKENADHSVSLVGIADQLGDSPFGLIYRRLAPTFSIIVLWVIRQHGTASRNFSAMR</sequence>
<dbReference type="Gene3D" id="3.40.50.2000">
    <property type="entry name" value="Glycogen Phosphorylase B"/>
    <property type="match status" value="2"/>
</dbReference>
<evidence type="ECO:0000313" key="3">
    <source>
        <dbReference type="EnsemblPlants" id="PGSC0003DMT400095756"/>
    </source>
</evidence>
<dbReference type="eggNOG" id="KOG1192">
    <property type="taxonomic scope" value="Eukaryota"/>
</dbReference>
<keyword evidence="4" id="KW-1185">Reference proteome</keyword>
<protein>
    <submittedName>
        <fullName evidence="3">O-glucosyltransferase 3</fullName>
    </submittedName>
</protein>
<evidence type="ECO:0000256" key="1">
    <source>
        <dbReference type="ARBA" id="ARBA00009995"/>
    </source>
</evidence>
<reference evidence="4" key="1">
    <citation type="journal article" date="2011" name="Nature">
        <title>Genome sequence and analysis of the tuber crop potato.</title>
        <authorList>
            <consortium name="The Potato Genome Sequencing Consortium"/>
        </authorList>
    </citation>
    <scope>NUCLEOTIDE SEQUENCE [LARGE SCALE GENOMIC DNA]</scope>
    <source>
        <strain evidence="4">cv. DM1-3 516 R44</strain>
    </source>
</reference>
<comment type="similarity">
    <text evidence="1">Belongs to the UDP-glycosyltransferase family.</text>
</comment>
<dbReference type="PaxDb" id="4113-PGSC0003DMT400095756"/>
<accession>M1DX02</accession>
<dbReference type="Pfam" id="PF00201">
    <property type="entry name" value="UDPGT"/>
    <property type="match status" value="1"/>
</dbReference>
<evidence type="ECO:0000313" key="4">
    <source>
        <dbReference type="Proteomes" id="UP000011115"/>
    </source>
</evidence>
<dbReference type="AlphaFoldDB" id="M1DX02"/>